<evidence type="ECO:0000313" key="3">
    <source>
        <dbReference type="Proteomes" id="UP000228680"/>
    </source>
</evidence>
<dbReference type="SUPFAM" id="SSF89360">
    <property type="entry name" value="HesB-like domain"/>
    <property type="match status" value="1"/>
</dbReference>
<dbReference type="AlphaFoldDB" id="A0A2M9F2G4"/>
<comment type="caution">
    <text evidence="2">The sequence shown here is derived from an EMBL/GenBank/DDBJ whole genome shotgun (WGS) entry which is preliminary data.</text>
</comment>
<evidence type="ECO:0008006" key="4">
    <source>
        <dbReference type="Google" id="ProtNLM"/>
    </source>
</evidence>
<dbReference type="PIRSF" id="PIRSF034852">
    <property type="entry name" value="UCP034852"/>
    <property type="match status" value="1"/>
</dbReference>
<name>A0A2M9F2G4_9BACL</name>
<keyword evidence="3" id="KW-1185">Reference proteome</keyword>
<dbReference type="Proteomes" id="UP000228680">
    <property type="component" value="Unassembled WGS sequence"/>
</dbReference>
<sequence length="98" mass="11692">MNIVISEQALHWFKTDMDAVSGEWIQFYPRYGGSSKLHEGFTLGMTKAEPDEPAVQQDFDSIHFYIEERDLWYFDDHDLHVDVDNERNEIVFDYQKRS</sequence>
<proteinExistence type="inferred from homology"/>
<comment type="similarity">
    <text evidence="1">Belongs to the HesB/IscA family.</text>
</comment>
<gene>
    <name evidence="2" type="ORF">CQS04_01940</name>
</gene>
<reference evidence="2 3" key="1">
    <citation type="submission" date="2017-10" db="EMBL/GenBank/DDBJ databases">
        <title>Draft genome of Chryseomicrobium casticus sp. nov.</title>
        <authorList>
            <person name="Chakraborty R."/>
            <person name="Saha T."/>
        </authorList>
    </citation>
    <scope>NUCLEOTIDE SEQUENCE [LARGE SCALE GENOMIC DNA]</scope>
    <source>
        <strain evidence="2 3">ET03</strain>
    </source>
</reference>
<dbReference type="InterPro" id="IPR035903">
    <property type="entry name" value="HesB-like_dom_sf"/>
</dbReference>
<dbReference type="OrthoDB" id="1645729at2"/>
<dbReference type="EMBL" id="PCGR01000001">
    <property type="protein sequence ID" value="PJK17660.1"/>
    <property type="molecule type" value="Genomic_DNA"/>
</dbReference>
<accession>A0A2M9F2G4</accession>
<evidence type="ECO:0000256" key="1">
    <source>
        <dbReference type="ARBA" id="ARBA00006718"/>
    </source>
</evidence>
<evidence type="ECO:0000313" key="2">
    <source>
        <dbReference type="EMBL" id="PJK17660.1"/>
    </source>
</evidence>
<organism evidence="2 3">
    <name type="scientific">Chryseomicrobium excrementi</name>
    <dbReference type="NCBI Taxonomy" id="2041346"/>
    <lineage>
        <taxon>Bacteria</taxon>
        <taxon>Bacillati</taxon>
        <taxon>Bacillota</taxon>
        <taxon>Bacilli</taxon>
        <taxon>Bacillales</taxon>
        <taxon>Caryophanaceae</taxon>
        <taxon>Chryseomicrobium</taxon>
    </lineage>
</organism>
<protein>
    <recommendedName>
        <fullName evidence="4">FeS cluster biogenesis domain-containing protein</fullName>
    </recommendedName>
</protein>
<dbReference type="InterPro" id="IPR008326">
    <property type="entry name" value="PdhI-like"/>
</dbReference>
<dbReference type="RefSeq" id="WP_100352519.1">
    <property type="nucleotide sequence ID" value="NZ_PCGR01000001.1"/>
</dbReference>